<dbReference type="Proteomes" id="UP000663855">
    <property type="component" value="Unassembled WGS sequence"/>
</dbReference>
<keyword evidence="1" id="KW-1133">Transmembrane helix</keyword>
<feature type="transmembrane region" description="Helical" evidence="1">
    <location>
        <begin position="47"/>
        <end position="66"/>
    </location>
</feature>
<keyword evidence="1" id="KW-0472">Membrane</keyword>
<proteinExistence type="predicted"/>
<dbReference type="EMBL" id="CAJOBI010004853">
    <property type="protein sequence ID" value="CAF4014887.1"/>
    <property type="molecule type" value="Genomic_DNA"/>
</dbReference>
<comment type="caution">
    <text evidence="3">The sequence shown here is derived from an EMBL/GenBank/DDBJ whole genome shotgun (WGS) entry which is preliminary data.</text>
</comment>
<gene>
    <name evidence="2" type="ORF">CJN711_LOCUS712</name>
    <name evidence="3" type="ORF">MBJ925_LOCUS2427</name>
    <name evidence="4" type="ORF">SMN809_LOCUS12682</name>
</gene>
<organism evidence="3 5">
    <name type="scientific">Rotaria magnacalcarata</name>
    <dbReference type="NCBI Taxonomy" id="392030"/>
    <lineage>
        <taxon>Eukaryota</taxon>
        <taxon>Metazoa</taxon>
        <taxon>Spiralia</taxon>
        <taxon>Gnathifera</taxon>
        <taxon>Rotifera</taxon>
        <taxon>Eurotatoria</taxon>
        <taxon>Bdelloidea</taxon>
        <taxon>Philodinida</taxon>
        <taxon>Philodinidae</taxon>
        <taxon>Rotaria</taxon>
    </lineage>
</organism>
<dbReference type="AlphaFoldDB" id="A0A816KLP5"/>
<dbReference type="EMBL" id="CAJNOV010000049">
    <property type="protein sequence ID" value="CAF0967627.1"/>
    <property type="molecule type" value="Genomic_DNA"/>
</dbReference>
<dbReference type="EMBL" id="CAJNRE010000156">
    <property type="protein sequence ID" value="CAF1922715.1"/>
    <property type="molecule type" value="Genomic_DNA"/>
</dbReference>
<keyword evidence="1" id="KW-0812">Transmembrane</keyword>
<evidence type="ECO:0000256" key="1">
    <source>
        <dbReference type="SAM" id="Phobius"/>
    </source>
</evidence>
<reference evidence="3" key="1">
    <citation type="submission" date="2021-02" db="EMBL/GenBank/DDBJ databases">
        <authorList>
            <person name="Nowell W R."/>
        </authorList>
    </citation>
    <scope>NUCLEOTIDE SEQUENCE</scope>
</reference>
<evidence type="ECO:0000313" key="3">
    <source>
        <dbReference type="EMBL" id="CAF1922715.1"/>
    </source>
</evidence>
<sequence>MVVALGSNLWDVAKNNIKRTPRPTVRAQLENFIEEIKHYHSYLDIQTIFSIVFHCFFVFIPTIVVYKLYDGPGMKQSFISFLFGLYMILVVGCQLAYNAADNRCTKCGKFLLYSIWLLINISVLIFYYYIHLPTSIFTIHLHREIPLMATVIDLMWPIAMMIVEYFSRQKSKTTKYDNDIKLN</sequence>
<accession>A0A816KLP5</accession>
<feature type="transmembrane region" description="Helical" evidence="1">
    <location>
        <begin position="145"/>
        <end position="166"/>
    </location>
</feature>
<dbReference type="Proteomes" id="UP000676336">
    <property type="component" value="Unassembled WGS sequence"/>
</dbReference>
<protein>
    <submittedName>
        <fullName evidence="3">Uncharacterized protein</fullName>
    </submittedName>
</protein>
<name>A0A816KLP5_9BILA</name>
<evidence type="ECO:0000313" key="2">
    <source>
        <dbReference type="EMBL" id="CAF0967627.1"/>
    </source>
</evidence>
<evidence type="ECO:0000313" key="5">
    <source>
        <dbReference type="Proteomes" id="UP000663824"/>
    </source>
</evidence>
<feature type="transmembrane region" description="Helical" evidence="1">
    <location>
        <begin position="78"/>
        <end position="98"/>
    </location>
</feature>
<dbReference type="Proteomes" id="UP000663824">
    <property type="component" value="Unassembled WGS sequence"/>
</dbReference>
<feature type="transmembrane region" description="Helical" evidence="1">
    <location>
        <begin position="110"/>
        <end position="130"/>
    </location>
</feature>
<evidence type="ECO:0000313" key="4">
    <source>
        <dbReference type="EMBL" id="CAF4014887.1"/>
    </source>
</evidence>